<feature type="active site" description="Proton acceptor" evidence="10">
    <location>
        <position position="207"/>
    </location>
</feature>
<accession>A0A6A6VZR6</accession>
<gene>
    <name evidence="14" type="ORF">EJ05DRAFT_442106</name>
</gene>
<sequence length="617" mass="65718">MLHNSLLTTAAVLGAFLTQTVSSFSQLSARQTSLETYLTNEEPIAYKGVLDNIGSAGAKVDGAQPGIVVASPSKTDPDYFFTWTRDAALTLKALVDRFLVTKDPSLELLIQDYISSQAALQGVSNPSGSLSSGGLGEPKYYVDKTPFTGSWGRPQRDGPALRATASLAYAKYLIANGNATTAKDIIWPIVNNDLSYVTQYWNQTGFDLWEEVQGTSFFTIIAQHRALIEGSAVAKQLGLTCANCDSQAPQVRCLIQKLWSSSGGYMYADVNANNGRSGKGTNTILASIHSYDQSAACDDATFQPCSSRALSNLKVVADSFRSYQINSGIAQGQAVALGRYIEDVYYNGNPWYLTTTAAAEQLYYALSTWDRIGSITIDSVSLAFFRDIYPSAVAGTFTKGSATYASLTSAVKTFADGFFAIVQKYTPANGGLAEQYSKSNGSPLSAVDLTWSYAAFLTAKAARDGKLPPSWGAQGATSIPTTCSATSATGTYASATNTAWPGRPAPTCGAGTSFAVTFNVKATTAFGQNIFVAGSINQLKNWDATSAVPLSADQYSDSNPLWHGTVTIPGGTAFSYKYIRKDSNGAVTWESDPNRSYTVPTTCQNGQAVATLNDSFR</sequence>
<dbReference type="PROSITE" id="PS51166">
    <property type="entry name" value="CBM20"/>
    <property type="match status" value="1"/>
</dbReference>
<feature type="binding site" evidence="11">
    <location>
        <position position="151"/>
    </location>
    <ligand>
        <name>substrate</name>
    </ligand>
</feature>
<dbReference type="EC" id="3.2.1.3" evidence="9"/>
<name>A0A6A6VZR6_9PEZI</name>
<evidence type="ECO:0000259" key="13">
    <source>
        <dbReference type="PROSITE" id="PS51166"/>
    </source>
</evidence>
<dbReference type="InterPro" id="IPR046966">
    <property type="entry name" value="Glucoamylase_active_site"/>
</dbReference>
<keyword evidence="8 9" id="KW-0624">Polysaccharide degradation</keyword>
<keyword evidence="15" id="KW-1185">Reference proteome</keyword>
<dbReference type="Pfam" id="PF00723">
    <property type="entry name" value="Glyco_hydro_15"/>
    <property type="match status" value="1"/>
</dbReference>
<keyword evidence="4 9" id="KW-0378">Hydrolase</keyword>
<keyword evidence="7 9" id="KW-0326">Glycosidase</keyword>
<dbReference type="GO" id="GO:0000272">
    <property type="term" value="P:polysaccharide catabolic process"/>
    <property type="evidence" value="ECO:0007669"/>
    <property type="project" value="UniProtKB-KW"/>
</dbReference>
<dbReference type="EMBL" id="ML996577">
    <property type="protein sequence ID" value="KAF2755745.1"/>
    <property type="molecule type" value="Genomic_DNA"/>
</dbReference>
<dbReference type="CDD" id="cd05811">
    <property type="entry name" value="CBM20_glucoamylase"/>
    <property type="match status" value="1"/>
</dbReference>
<dbReference type="InterPro" id="IPR013783">
    <property type="entry name" value="Ig-like_fold"/>
</dbReference>
<dbReference type="InterPro" id="IPR008928">
    <property type="entry name" value="6-hairpin_glycosidase_sf"/>
</dbReference>
<dbReference type="GO" id="GO:2001070">
    <property type="term" value="F:starch binding"/>
    <property type="evidence" value="ECO:0007669"/>
    <property type="project" value="InterPro"/>
</dbReference>
<evidence type="ECO:0000256" key="2">
    <source>
        <dbReference type="ARBA" id="ARBA00006188"/>
    </source>
</evidence>
<dbReference type="RefSeq" id="XP_033598196.1">
    <property type="nucleotide sequence ID" value="XM_033742019.1"/>
</dbReference>
<feature type="signal peptide" evidence="12">
    <location>
        <begin position="1"/>
        <end position="22"/>
    </location>
</feature>
<dbReference type="InterPro" id="IPR002044">
    <property type="entry name" value="CBM20"/>
</dbReference>
<dbReference type="GO" id="GO:0000324">
    <property type="term" value="C:fungal-type vacuole"/>
    <property type="evidence" value="ECO:0007669"/>
    <property type="project" value="TreeGrafter"/>
</dbReference>
<dbReference type="PROSITE" id="PS00820">
    <property type="entry name" value="GLUCOAMYLASE"/>
    <property type="match status" value="1"/>
</dbReference>
<evidence type="ECO:0000256" key="12">
    <source>
        <dbReference type="SAM" id="SignalP"/>
    </source>
</evidence>
<dbReference type="SUPFAM" id="SSF48208">
    <property type="entry name" value="Six-hairpin glycosidases"/>
    <property type="match status" value="1"/>
</dbReference>
<evidence type="ECO:0000313" key="15">
    <source>
        <dbReference type="Proteomes" id="UP000799437"/>
    </source>
</evidence>
<evidence type="ECO:0000256" key="10">
    <source>
        <dbReference type="PIRSR" id="PIRSR001031-1"/>
    </source>
</evidence>
<dbReference type="FunFam" id="1.50.10.10:FF:000018">
    <property type="entry name" value="Glucoamylase"/>
    <property type="match status" value="1"/>
</dbReference>
<dbReference type="AlphaFoldDB" id="A0A6A6VZR6"/>
<evidence type="ECO:0000256" key="3">
    <source>
        <dbReference type="ARBA" id="ARBA00022729"/>
    </source>
</evidence>
<dbReference type="PANTHER" id="PTHR31616">
    <property type="entry name" value="TREHALASE"/>
    <property type="match status" value="1"/>
</dbReference>
<evidence type="ECO:0000256" key="5">
    <source>
        <dbReference type="ARBA" id="ARBA00023180"/>
    </source>
</evidence>
<dbReference type="InterPro" id="IPR034836">
    <property type="entry name" value="CBM20_glucoamylase"/>
</dbReference>
<dbReference type="SMART" id="SM01065">
    <property type="entry name" value="CBM_2"/>
    <property type="match status" value="1"/>
</dbReference>
<dbReference type="PIRSF" id="PIRSF001031">
    <property type="entry name" value="Glu-a-glcsd_SBD"/>
    <property type="match status" value="1"/>
</dbReference>
<evidence type="ECO:0000256" key="7">
    <source>
        <dbReference type="ARBA" id="ARBA00023295"/>
    </source>
</evidence>
<dbReference type="SUPFAM" id="SSF49452">
    <property type="entry name" value="Starch-binding domain-like"/>
    <property type="match status" value="1"/>
</dbReference>
<evidence type="ECO:0000256" key="9">
    <source>
        <dbReference type="PIRNR" id="PIRNR001031"/>
    </source>
</evidence>
<protein>
    <recommendedName>
        <fullName evidence="9">Glucoamylase</fullName>
        <ecNumber evidence="9">3.2.1.3</ecNumber>
    </recommendedName>
    <alternativeName>
        <fullName evidence="9">1,4-alpha-D-glucan glucohydrolase</fullName>
    </alternativeName>
    <alternativeName>
        <fullName evidence="9">Glucan 1,4-alpha-glucosidase</fullName>
    </alternativeName>
</protein>
<dbReference type="InterPro" id="IPR013784">
    <property type="entry name" value="Carb-bd-like_fold"/>
</dbReference>
<evidence type="ECO:0000256" key="1">
    <source>
        <dbReference type="ARBA" id="ARBA00001863"/>
    </source>
</evidence>
<keyword evidence="6 9" id="KW-0119">Carbohydrate metabolism</keyword>
<dbReference type="PRINTS" id="PR00736">
    <property type="entry name" value="GLHYDRLASE15"/>
</dbReference>
<dbReference type="GO" id="GO:0004339">
    <property type="term" value="F:glucan 1,4-alpha-glucosidase activity"/>
    <property type="evidence" value="ECO:0007669"/>
    <property type="project" value="UniProtKB-EC"/>
</dbReference>
<evidence type="ECO:0000256" key="11">
    <source>
        <dbReference type="PIRSR" id="PIRSR001031-2"/>
    </source>
</evidence>
<dbReference type="FunFam" id="2.60.40.10:FF:000552">
    <property type="entry name" value="Related to glucoamylase"/>
    <property type="match status" value="1"/>
</dbReference>
<dbReference type="InterPro" id="IPR000165">
    <property type="entry name" value="Glucoamylase"/>
</dbReference>
<dbReference type="InterPro" id="IPR011613">
    <property type="entry name" value="GH15-like"/>
</dbReference>
<dbReference type="Pfam" id="PF00686">
    <property type="entry name" value="CBM_20"/>
    <property type="match status" value="1"/>
</dbReference>
<dbReference type="PANTHER" id="PTHR31616:SF12">
    <property type="entry name" value="GLUCOAMYLASE"/>
    <property type="match status" value="1"/>
</dbReference>
<dbReference type="GeneID" id="54483073"/>
<feature type="chain" id="PRO_5025496024" description="Glucoamylase" evidence="12">
    <location>
        <begin position="23"/>
        <end position="617"/>
    </location>
</feature>
<dbReference type="Gene3D" id="1.50.10.10">
    <property type="match status" value="1"/>
</dbReference>
<feature type="active site" description="Proton donor" evidence="10">
    <location>
        <position position="210"/>
    </location>
</feature>
<evidence type="ECO:0000313" key="14">
    <source>
        <dbReference type="EMBL" id="KAF2755745.1"/>
    </source>
</evidence>
<organism evidence="14 15">
    <name type="scientific">Pseudovirgaria hyperparasitica</name>
    <dbReference type="NCBI Taxonomy" id="470096"/>
    <lineage>
        <taxon>Eukaryota</taxon>
        <taxon>Fungi</taxon>
        <taxon>Dikarya</taxon>
        <taxon>Ascomycota</taxon>
        <taxon>Pezizomycotina</taxon>
        <taxon>Dothideomycetes</taxon>
        <taxon>Dothideomycetes incertae sedis</taxon>
        <taxon>Acrospermales</taxon>
        <taxon>Acrospermaceae</taxon>
        <taxon>Pseudovirgaria</taxon>
    </lineage>
</organism>
<evidence type="ECO:0000256" key="6">
    <source>
        <dbReference type="ARBA" id="ARBA00023277"/>
    </source>
</evidence>
<proteinExistence type="inferred from homology"/>
<feature type="domain" description="CBM20" evidence="13">
    <location>
        <begin position="508"/>
        <end position="617"/>
    </location>
</feature>
<keyword evidence="5" id="KW-0325">Glycoprotein</keyword>
<evidence type="ECO:0000256" key="4">
    <source>
        <dbReference type="ARBA" id="ARBA00022801"/>
    </source>
</evidence>
<dbReference type="Gene3D" id="2.60.40.10">
    <property type="entry name" value="Immunoglobulins"/>
    <property type="match status" value="1"/>
</dbReference>
<reference evidence="14" key="1">
    <citation type="journal article" date="2020" name="Stud. Mycol.">
        <title>101 Dothideomycetes genomes: a test case for predicting lifestyles and emergence of pathogens.</title>
        <authorList>
            <person name="Haridas S."/>
            <person name="Albert R."/>
            <person name="Binder M."/>
            <person name="Bloem J."/>
            <person name="Labutti K."/>
            <person name="Salamov A."/>
            <person name="Andreopoulos B."/>
            <person name="Baker S."/>
            <person name="Barry K."/>
            <person name="Bills G."/>
            <person name="Bluhm B."/>
            <person name="Cannon C."/>
            <person name="Castanera R."/>
            <person name="Culley D."/>
            <person name="Daum C."/>
            <person name="Ezra D."/>
            <person name="Gonzalez J."/>
            <person name="Henrissat B."/>
            <person name="Kuo A."/>
            <person name="Liang C."/>
            <person name="Lipzen A."/>
            <person name="Lutzoni F."/>
            <person name="Magnuson J."/>
            <person name="Mondo S."/>
            <person name="Nolan M."/>
            <person name="Ohm R."/>
            <person name="Pangilinan J."/>
            <person name="Park H.-J."/>
            <person name="Ramirez L."/>
            <person name="Alfaro M."/>
            <person name="Sun H."/>
            <person name="Tritt A."/>
            <person name="Yoshinaga Y."/>
            <person name="Zwiers L.-H."/>
            <person name="Turgeon B."/>
            <person name="Goodwin S."/>
            <person name="Spatafora J."/>
            <person name="Crous P."/>
            <person name="Grigoriev I."/>
        </authorList>
    </citation>
    <scope>NUCLEOTIDE SEQUENCE</scope>
    <source>
        <strain evidence="14">CBS 121739</strain>
    </source>
</reference>
<dbReference type="InterPro" id="IPR012341">
    <property type="entry name" value="6hp_glycosidase-like_sf"/>
</dbReference>
<keyword evidence="3 12" id="KW-0732">Signal</keyword>
<dbReference type="OrthoDB" id="6123450at2759"/>
<comment type="similarity">
    <text evidence="2 9">Belongs to the glycosyl hydrolase 15 family.</text>
</comment>
<evidence type="ECO:0000256" key="8">
    <source>
        <dbReference type="ARBA" id="ARBA00023326"/>
    </source>
</evidence>
<dbReference type="InterPro" id="IPR008291">
    <property type="entry name" value="Glucoamylase_SBD"/>
</dbReference>
<dbReference type="Proteomes" id="UP000799437">
    <property type="component" value="Unassembled WGS sequence"/>
</dbReference>
<comment type="catalytic activity">
    <reaction evidence="1 9">
        <text>Hydrolysis of terminal (1-&gt;4)-linked alpha-D-glucose residues successively from non-reducing ends of the chains with release of beta-D-glucose.</text>
        <dbReference type="EC" id="3.2.1.3"/>
    </reaction>
</comment>